<dbReference type="Proteomes" id="UP001178507">
    <property type="component" value="Unassembled WGS sequence"/>
</dbReference>
<name>A0AA36HWE3_9DINO</name>
<dbReference type="InterPro" id="IPR019410">
    <property type="entry name" value="Methyltransf_16"/>
</dbReference>
<sequence length="650" mass="72288">MSSHASGSAILIPGLLVTHLWQRRKLSTCEDESHAIAAFKQQLGIHIKEEQEFGWIAEVGIQSPLPPRWTAHSDNSSGFVYYVDHDRQVSSWENPLVPYLRRIVEIGRNYLKCYSAGYFEEQKGILWHQHKQELDKWHGPFMDDSGRAYFVNSEDGVSSWQDPRIDAQYIFELESGLLTSLEEILPAAKPDTPEFTPRSGKGARQWKTAEGAEVLTLEQDAHQIVNTTARKAFREKKARTLTTTAMRTAQAEYKSTMAQMSSVAERLRSLQLDEEEAQRLQLMRRTEDRRKRRSGGTAASAPAGVVRIPSNAGSAEQEGAPKQFAVTDDGVPQPPLRRQDTVPPPPPPDEVMQEAAPPRAPASSSESFAPPAHPPSPTANNKRPALHGTLERALSSKSQDDSFLGSAFAVLELKGSEVKCTEALSEPEPPVRPTRSYCLLGNQIVLSEGDAVLTNTGWRTWAGSWLLARHLEAPFEALPSRILDLSCGTGLAGIALAKAGHEVVLCDLPDNVQTVRDNLSRNRSPDFPWVDRARVVGYSWGRPLPEELQQAFDVVLCGDLLFHVWSGKLQLEFMQTIQDIRRRSTGPVILFAGQVRSGRQESQVLDFVAERLGYQQVPLSVEPAWFEACGSPLVPDAKYRLTRLEARERA</sequence>
<dbReference type="CDD" id="cd00201">
    <property type="entry name" value="WW"/>
    <property type="match status" value="2"/>
</dbReference>
<keyword evidence="4" id="KW-1185">Reference proteome</keyword>
<dbReference type="PANTHER" id="PTHR14614">
    <property type="entry name" value="HEPATOCELLULAR CARCINOMA-ASSOCIATED ANTIGEN"/>
    <property type="match status" value="1"/>
</dbReference>
<dbReference type="SUPFAM" id="SSF51045">
    <property type="entry name" value="WW domain"/>
    <property type="match status" value="1"/>
</dbReference>
<feature type="compositionally biased region" description="Low complexity" evidence="1">
    <location>
        <begin position="355"/>
        <end position="370"/>
    </location>
</feature>
<protein>
    <recommendedName>
        <fullName evidence="2">WW domain-containing protein</fullName>
    </recommendedName>
</protein>
<proteinExistence type="predicted"/>
<feature type="domain" description="WW" evidence="2">
    <location>
        <begin position="137"/>
        <end position="165"/>
    </location>
</feature>
<dbReference type="InterPro" id="IPR036020">
    <property type="entry name" value="WW_dom_sf"/>
</dbReference>
<dbReference type="InterPro" id="IPR029063">
    <property type="entry name" value="SAM-dependent_MTases_sf"/>
</dbReference>
<evidence type="ECO:0000313" key="3">
    <source>
        <dbReference type="EMBL" id="CAJ1375877.1"/>
    </source>
</evidence>
<dbReference type="SUPFAM" id="SSF53335">
    <property type="entry name" value="S-adenosyl-L-methionine-dependent methyltransferases"/>
    <property type="match status" value="1"/>
</dbReference>
<dbReference type="Pfam" id="PF00397">
    <property type="entry name" value="WW"/>
    <property type="match status" value="1"/>
</dbReference>
<dbReference type="AlphaFoldDB" id="A0AA36HWE3"/>
<dbReference type="Gene3D" id="2.20.70.10">
    <property type="match status" value="1"/>
</dbReference>
<dbReference type="SMART" id="SM00456">
    <property type="entry name" value="WW"/>
    <property type="match status" value="2"/>
</dbReference>
<dbReference type="InterPro" id="IPR001202">
    <property type="entry name" value="WW_dom"/>
</dbReference>
<reference evidence="3" key="1">
    <citation type="submission" date="2023-08" db="EMBL/GenBank/DDBJ databases">
        <authorList>
            <person name="Chen Y."/>
            <person name="Shah S."/>
            <person name="Dougan E. K."/>
            <person name="Thang M."/>
            <person name="Chan C."/>
        </authorList>
    </citation>
    <scope>NUCLEOTIDE SEQUENCE</scope>
</reference>
<comment type="caution">
    <text evidence="3">The sequence shown here is derived from an EMBL/GenBank/DDBJ whole genome shotgun (WGS) entry which is preliminary data.</text>
</comment>
<dbReference type="PROSITE" id="PS01159">
    <property type="entry name" value="WW_DOMAIN_1"/>
    <property type="match status" value="2"/>
</dbReference>
<accession>A0AA36HWE3</accession>
<evidence type="ECO:0000259" key="2">
    <source>
        <dbReference type="PROSITE" id="PS50020"/>
    </source>
</evidence>
<dbReference type="Gene3D" id="3.40.50.150">
    <property type="entry name" value="Vaccinia Virus protein VP39"/>
    <property type="match status" value="1"/>
</dbReference>
<evidence type="ECO:0000313" key="4">
    <source>
        <dbReference type="Proteomes" id="UP001178507"/>
    </source>
</evidence>
<dbReference type="PROSITE" id="PS50020">
    <property type="entry name" value="WW_DOMAIN_2"/>
    <property type="match status" value="2"/>
</dbReference>
<gene>
    <name evidence="3" type="ORF">EVOR1521_LOCUS5059</name>
</gene>
<evidence type="ECO:0000256" key="1">
    <source>
        <dbReference type="SAM" id="MobiDB-lite"/>
    </source>
</evidence>
<organism evidence="3 4">
    <name type="scientific">Effrenium voratum</name>
    <dbReference type="NCBI Taxonomy" id="2562239"/>
    <lineage>
        <taxon>Eukaryota</taxon>
        <taxon>Sar</taxon>
        <taxon>Alveolata</taxon>
        <taxon>Dinophyceae</taxon>
        <taxon>Suessiales</taxon>
        <taxon>Symbiodiniaceae</taxon>
        <taxon>Effrenium</taxon>
    </lineage>
</organism>
<feature type="region of interest" description="Disordered" evidence="1">
    <location>
        <begin position="282"/>
        <end position="384"/>
    </location>
</feature>
<dbReference type="CDD" id="cd02440">
    <property type="entry name" value="AdoMet_MTases"/>
    <property type="match status" value="1"/>
</dbReference>
<feature type="domain" description="WW" evidence="2">
    <location>
        <begin position="63"/>
        <end position="97"/>
    </location>
</feature>
<dbReference type="EMBL" id="CAUJNA010000347">
    <property type="protein sequence ID" value="CAJ1375877.1"/>
    <property type="molecule type" value="Genomic_DNA"/>
</dbReference>
<dbReference type="Pfam" id="PF10294">
    <property type="entry name" value="Methyltransf_16"/>
    <property type="match status" value="1"/>
</dbReference>